<dbReference type="NCBIfam" id="TIGR04183">
    <property type="entry name" value="Por_Secre_tail"/>
    <property type="match status" value="1"/>
</dbReference>
<keyword evidence="1" id="KW-0732">Signal</keyword>
<reference evidence="3" key="1">
    <citation type="submission" date="2022-08" db="EMBL/GenBank/DDBJ databases">
        <title>Chryseobacterium antibioticum,isolated from the rhizosphere soil of Pyrola in Tibet.</title>
        <authorList>
            <person name="Kan Y."/>
        </authorList>
    </citation>
    <scope>NUCLEOTIDE SEQUENCE</scope>
    <source>
        <strain evidence="3">Pc2-12</strain>
    </source>
</reference>
<proteinExistence type="predicted"/>
<accession>A0ABT2IID6</accession>
<keyword evidence="4" id="KW-1185">Reference proteome</keyword>
<dbReference type="Pfam" id="PF18962">
    <property type="entry name" value="Por_Secre_tail"/>
    <property type="match status" value="1"/>
</dbReference>
<dbReference type="EMBL" id="JANZQH010000005">
    <property type="protein sequence ID" value="MCT2408344.1"/>
    <property type="molecule type" value="Genomic_DNA"/>
</dbReference>
<dbReference type="Proteomes" id="UP001142057">
    <property type="component" value="Unassembled WGS sequence"/>
</dbReference>
<sequence>MFQNLHFAIRKIGAGLALLTIAGSYLYSQQWEDVGGAQGVSAAGSSYNNVVVDQTGNYYLSYSEDVTKVKKNGTPPGCTNTDPGSNAGDTGCVTFTYQGQKVIYSTVRGGDGNIWLQQNLGSSQVASAMGDAESYGDLFQWGRWDDGHQLRNSATAAPTSPNTPDGLAGSNAFIIGSPSWWGVFAAIDKWTASNAANVSNNAGADPCMAVGAGWKMPSQAEWAVIVDSENIANPGTGYNSHLKLPASGYRSSSNGALTFVGQRGYFWSSDTSNSGGKYLYIGSTMANPSSGAMRGQGSAVRCIKTGPALGTSDIIRKTETIGFYPNPTNGILNIKADSLIENVNVINMAGQRLNNIQFSNNQINLNGLPNGIYIVELKVKNGQVFSKKIIKN</sequence>
<evidence type="ECO:0000256" key="1">
    <source>
        <dbReference type="ARBA" id="ARBA00022729"/>
    </source>
</evidence>
<evidence type="ECO:0000313" key="3">
    <source>
        <dbReference type="EMBL" id="MCT2408344.1"/>
    </source>
</evidence>
<dbReference type="RefSeq" id="WP_259829523.1">
    <property type="nucleotide sequence ID" value="NZ_JANZQH010000005.1"/>
</dbReference>
<feature type="domain" description="Secretion system C-terminal sorting" evidence="2">
    <location>
        <begin position="324"/>
        <end position="390"/>
    </location>
</feature>
<organism evidence="3 4">
    <name type="scientific">Chryseobacterium pyrolae</name>
    <dbReference type="NCBI Taxonomy" id="2987481"/>
    <lineage>
        <taxon>Bacteria</taxon>
        <taxon>Pseudomonadati</taxon>
        <taxon>Bacteroidota</taxon>
        <taxon>Flavobacteriia</taxon>
        <taxon>Flavobacteriales</taxon>
        <taxon>Weeksellaceae</taxon>
        <taxon>Chryseobacterium group</taxon>
        <taxon>Chryseobacterium</taxon>
    </lineage>
</organism>
<evidence type="ECO:0000313" key="4">
    <source>
        <dbReference type="Proteomes" id="UP001142057"/>
    </source>
</evidence>
<protein>
    <submittedName>
        <fullName evidence="3">T9SS type A sorting domain-containing protein</fullName>
    </submittedName>
</protein>
<evidence type="ECO:0000259" key="2">
    <source>
        <dbReference type="Pfam" id="PF18962"/>
    </source>
</evidence>
<gene>
    <name evidence="3" type="ORF">NZD88_12405</name>
</gene>
<comment type="caution">
    <text evidence="3">The sequence shown here is derived from an EMBL/GenBank/DDBJ whole genome shotgun (WGS) entry which is preliminary data.</text>
</comment>
<dbReference type="InterPro" id="IPR026444">
    <property type="entry name" value="Secre_tail"/>
</dbReference>
<name>A0ABT2IID6_9FLAO</name>